<evidence type="ECO:0000256" key="2">
    <source>
        <dbReference type="ARBA" id="ARBA00022692"/>
    </source>
</evidence>
<sequence>MSGPAYVVIPVQGDGAQRTEQDNAKIASAIQQYNNNHSPDHEEEHPGPLKEMLGGTHVNGMMDDLADTCIITAHQDSLYKYISWEDPIRTLCSYLGALGILLGAHYLPLTQLALKAGAVTLGGVSVSEFISRSFSSSFFARLRPKEYKKVPESTLNATLKDVHDLIQYSVVQAQRVLFGQDLDKTFAAFIGFTALYWLIKVLSPFSLAVLSLTSLFIAPLVASPRGREVAHDVSVRAGELTNAAVDGGMALAHDGKAKVAEGSSMARDAAVNTGRRIGDMAHSGKQTAVDASNRVMGTAADASYKAKDTAADVSSRAWGTAVDASSQAKGTAADLSNRAMGTAGDLSNRAMGTAADASNRVMGTASDASAQVKGTAVDASNRAMGTAADASSQAKGTASDLSNRAWGTAADASNQAKDTAGDMYTHVKGTEDDTTTHAGGTREYGFPQPGRTTDDAYTKPRGVSSGIPVPTSDDGKRLPGRTFDSSNHGANTITSAWHHTGQSSSPEL</sequence>
<dbReference type="GO" id="GO:0005789">
    <property type="term" value="C:endoplasmic reticulum membrane"/>
    <property type="evidence" value="ECO:0007669"/>
    <property type="project" value="UniProtKB-SubCell"/>
</dbReference>
<dbReference type="STRING" id="1408157.A0A1J7IWF4"/>
<dbReference type="Pfam" id="PF02453">
    <property type="entry name" value="Reticulon"/>
    <property type="match status" value="1"/>
</dbReference>
<keyword evidence="2" id="KW-0812">Transmembrane</keyword>
<proteinExistence type="predicted"/>
<evidence type="ECO:0000313" key="10">
    <source>
        <dbReference type="Proteomes" id="UP000182658"/>
    </source>
</evidence>
<accession>A0A1J7IWF4</accession>
<evidence type="ECO:0000256" key="1">
    <source>
        <dbReference type="ARBA" id="ARBA00004477"/>
    </source>
</evidence>
<name>A0A1J7IWF4_9PEZI</name>
<feature type="region of interest" description="Disordered" evidence="7">
    <location>
        <begin position="429"/>
        <end position="508"/>
    </location>
</feature>
<dbReference type="InterPro" id="IPR003388">
    <property type="entry name" value="Reticulon"/>
</dbReference>
<keyword evidence="10" id="KW-1185">Reference proteome</keyword>
<evidence type="ECO:0000256" key="3">
    <source>
        <dbReference type="ARBA" id="ARBA00022824"/>
    </source>
</evidence>
<dbReference type="Proteomes" id="UP000182658">
    <property type="component" value="Unassembled WGS sequence"/>
</dbReference>
<dbReference type="PROSITE" id="PS50845">
    <property type="entry name" value="RETICULON"/>
    <property type="match status" value="1"/>
</dbReference>
<feature type="compositionally biased region" description="Polar residues" evidence="7">
    <location>
        <begin position="483"/>
        <end position="508"/>
    </location>
</feature>
<dbReference type="EMBL" id="KV875095">
    <property type="protein sequence ID" value="OIW31499.1"/>
    <property type="molecule type" value="Genomic_DNA"/>
</dbReference>
<dbReference type="AlphaFoldDB" id="A0A1J7IWF4"/>
<keyword evidence="5" id="KW-0472">Membrane</keyword>
<evidence type="ECO:0000313" key="9">
    <source>
        <dbReference type="EMBL" id="OIW31499.1"/>
    </source>
</evidence>
<keyword evidence="3 6" id="KW-0256">Endoplasmic reticulum</keyword>
<evidence type="ECO:0000259" key="8">
    <source>
        <dbReference type="PROSITE" id="PS50845"/>
    </source>
</evidence>
<gene>
    <name evidence="9" type="ORF">CONLIGDRAFT_227304</name>
</gene>
<evidence type="ECO:0000256" key="4">
    <source>
        <dbReference type="ARBA" id="ARBA00022989"/>
    </source>
</evidence>
<dbReference type="OrthoDB" id="567788at2759"/>
<organism evidence="9 10">
    <name type="scientific">Coniochaeta ligniaria NRRL 30616</name>
    <dbReference type="NCBI Taxonomy" id="1408157"/>
    <lineage>
        <taxon>Eukaryota</taxon>
        <taxon>Fungi</taxon>
        <taxon>Dikarya</taxon>
        <taxon>Ascomycota</taxon>
        <taxon>Pezizomycotina</taxon>
        <taxon>Sordariomycetes</taxon>
        <taxon>Sordariomycetidae</taxon>
        <taxon>Coniochaetales</taxon>
        <taxon>Coniochaetaceae</taxon>
        <taxon>Coniochaeta</taxon>
    </lineage>
</organism>
<evidence type="ECO:0000256" key="7">
    <source>
        <dbReference type="SAM" id="MobiDB-lite"/>
    </source>
</evidence>
<dbReference type="PANTHER" id="PTHR47372:SF11">
    <property type="entry name" value="RE19971P"/>
    <property type="match status" value="1"/>
</dbReference>
<dbReference type="PANTHER" id="PTHR47372">
    <property type="entry name" value="DAUER UP-REGULATED-RELATED"/>
    <property type="match status" value="1"/>
</dbReference>
<keyword evidence="4" id="KW-1133">Transmembrane helix</keyword>
<dbReference type="InParanoid" id="A0A1J7IWF4"/>
<protein>
    <recommendedName>
        <fullName evidence="6">Reticulon-like protein</fullName>
    </recommendedName>
</protein>
<reference evidence="9 10" key="1">
    <citation type="submission" date="2016-10" db="EMBL/GenBank/DDBJ databases">
        <title>Draft genome sequence of Coniochaeta ligniaria NRRL30616, a lignocellulolytic fungus for bioabatement of inhibitors in plant biomass hydrolysates.</title>
        <authorList>
            <consortium name="DOE Joint Genome Institute"/>
            <person name="Jimenez D.J."/>
            <person name="Hector R.E."/>
            <person name="Riley R."/>
            <person name="Sun H."/>
            <person name="Grigoriev I.V."/>
            <person name="Van Elsas J.D."/>
            <person name="Nichols N.N."/>
        </authorList>
    </citation>
    <scope>NUCLEOTIDE SEQUENCE [LARGE SCALE GENOMIC DNA]</scope>
    <source>
        <strain evidence="9 10">NRRL 30616</strain>
    </source>
</reference>
<feature type="domain" description="Reticulon" evidence="8">
    <location>
        <begin position="78"/>
        <end position="242"/>
    </location>
</feature>
<evidence type="ECO:0000256" key="6">
    <source>
        <dbReference type="RuleBase" id="RU363132"/>
    </source>
</evidence>
<comment type="subcellular location">
    <subcellularLocation>
        <location evidence="1 6">Endoplasmic reticulum membrane</location>
        <topology evidence="1 6">Multi-pass membrane protein</topology>
    </subcellularLocation>
</comment>
<evidence type="ECO:0000256" key="5">
    <source>
        <dbReference type="ARBA" id="ARBA00023136"/>
    </source>
</evidence>